<dbReference type="Proteomes" id="UP000827976">
    <property type="component" value="Chromosome 15"/>
</dbReference>
<protein>
    <submittedName>
        <fullName evidence="1">Uncharacterized protein</fullName>
    </submittedName>
</protein>
<proteinExistence type="predicted"/>
<evidence type="ECO:0000313" key="1">
    <source>
        <dbReference type="EMBL" id="KAH7660722.1"/>
    </source>
</evidence>
<dbReference type="EMBL" id="CM037025">
    <property type="protein sequence ID" value="KAH7660722.1"/>
    <property type="molecule type" value="Genomic_DNA"/>
</dbReference>
<gene>
    <name evidence="1" type="ORF">IHE45_15G011800</name>
</gene>
<sequence>MDFPSILKPANPDETMSQTSGGGKLLDATETVVIDTVTNIASGDILEPFTGHAKHDVAKFDIKPAGSRCHIAGGGVFKH</sequence>
<organism evidence="1 2">
    <name type="scientific">Dioscorea alata</name>
    <name type="common">Purple yam</name>
    <dbReference type="NCBI Taxonomy" id="55571"/>
    <lineage>
        <taxon>Eukaryota</taxon>
        <taxon>Viridiplantae</taxon>
        <taxon>Streptophyta</taxon>
        <taxon>Embryophyta</taxon>
        <taxon>Tracheophyta</taxon>
        <taxon>Spermatophyta</taxon>
        <taxon>Magnoliopsida</taxon>
        <taxon>Liliopsida</taxon>
        <taxon>Dioscoreales</taxon>
        <taxon>Dioscoreaceae</taxon>
        <taxon>Dioscorea</taxon>
    </lineage>
</organism>
<keyword evidence="2" id="KW-1185">Reference proteome</keyword>
<evidence type="ECO:0000313" key="2">
    <source>
        <dbReference type="Proteomes" id="UP000827976"/>
    </source>
</evidence>
<accession>A0ACB7UJN7</accession>
<name>A0ACB7UJN7_DIOAL</name>
<reference evidence="2" key="1">
    <citation type="journal article" date="2022" name="Nat. Commun.">
        <title>Chromosome evolution and the genetic basis of agronomically important traits in greater yam.</title>
        <authorList>
            <person name="Bredeson J.V."/>
            <person name="Lyons J.B."/>
            <person name="Oniyinde I.O."/>
            <person name="Okereke N.R."/>
            <person name="Kolade O."/>
            <person name="Nnabue I."/>
            <person name="Nwadili C.O."/>
            <person name="Hribova E."/>
            <person name="Parker M."/>
            <person name="Nwogha J."/>
            <person name="Shu S."/>
            <person name="Carlson J."/>
            <person name="Kariba R."/>
            <person name="Muthemba S."/>
            <person name="Knop K."/>
            <person name="Barton G.J."/>
            <person name="Sherwood A.V."/>
            <person name="Lopez-Montes A."/>
            <person name="Asiedu R."/>
            <person name="Jamnadass R."/>
            <person name="Muchugi A."/>
            <person name="Goodstein D."/>
            <person name="Egesi C.N."/>
            <person name="Featherston J."/>
            <person name="Asfaw A."/>
            <person name="Simpson G.G."/>
            <person name="Dolezel J."/>
            <person name="Hendre P.S."/>
            <person name="Van Deynze A."/>
            <person name="Kumar P.L."/>
            <person name="Obidiegwu J.E."/>
            <person name="Bhattacharjee R."/>
            <person name="Rokhsar D.S."/>
        </authorList>
    </citation>
    <scope>NUCLEOTIDE SEQUENCE [LARGE SCALE GENOMIC DNA]</scope>
    <source>
        <strain evidence="2">cv. TDa95/00328</strain>
    </source>
</reference>
<comment type="caution">
    <text evidence="1">The sequence shown here is derived from an EMBL/GenBank/DDBJ whole genome shotgun (WGS) entry which is preliminary data.</text>
</comment>